<evidence type="ECO:0000256" key="1">
    <source>
        <dbReference type="SAM" id="Coils"/>
    </source>
</evidence>
<dbReference type="InterPro" id="IPR008840">
    <property type="entry name" value="Sipho_Gp157"/>
</dbReference>
<dbReference type="EMBL" id="BK015155">
    <property type="protein sequence ID" value="DAD93195.1"/>
    <property type="molecule type" value="Genomic_DNA"/>
</dbReference>
<feature type="coiled-coil region" evidence="1">
    <location>
        <begin position="27"/>
        <end position="86"/>
    </location>
</feature>
<evidence type="ECO:0000313" key="2">
    <source>
        <dbReference type="EMBL" id="DAD93195.1"/>
    </source>
</evidence>
<sequence>MSSIYQLNKDYAELSAMLEAAETPEELEAIQNTLEMLNLSIEEKIENTAKYMINVEADIQGIKAEIDRLNKVKKSKESTIETLKNNIEYSMKQKGIEKLEVGTFKAGYRKSESVEIINLDVIPADFTKVEIKADKTAIKKALKAGEVVEGAEIKVNQNFYIK</sequence>
<name>A0A8S5NGG1_9CAUD</name>
<accession>A0A8S5NGG1</accession>
<reference evidence="2" key="1">
    <citation type="journal article" date="2021" name="Proc. Natl. Acad. Sci. U.S.A.">
        <title>A Catalog of Tens of Thousands of Viruses from Human Metagenomes Reveals Hidden Associations with Chronic Diseases.</title>
        <authorList>
            <person name="Tisza M.J."/>
            <person name="Buck C.B."/>
        </authorList>
    </citation>
    <scope>NUCLEOTIDE SEQUENCE</scope>
    <source>
        <strain evidence="2">CtUSJ1</strain>
    </source>
</reference>
<organism evidence="2">
    <name type="scientific">Podoviridae sp. ctUSJ1</name>
    <dbReference type="NCBI Taxonomy" id="2826558"/>
    <lineage>
        <taxon>Viruses</taxon>
        <taxon>Duplodnaviria</taxon>
        <taxon>Heunggongvirae</taxon>
        <taxon>Uroviricota</taxon>
        <taxon>Caudoviricetes</taxon>
    </lineage>
</organism>
<dbReference type="Pfam" id="PF05565">
    <property type="entry name" value="Sipho_Gp157"/>
    <property type="match status" value="1"/>
</dbReference>
<proteinExistence type="predicted"/>
<keyword evidence="1" id="KW-0175">Coiled coil</keyword>
<protein>
    <submittedName>
        <fullName evidence="2">Resistance protein</fullName>
    </submittedName>
</protein>